<dbReference type="EMBL" id="CAFBLU010000006">
    <property type="protein sequence ID" value="CAB4867767.1"/>
    <property type="molecule type" value="Genomic_DNA"/>
</dbReference>
<gene>
    <name evidence="1" type="ORF">UFOPK3444_00549</name>
</gene>
<accession>A0A6J7DAL7</accession>
<dbReference type="InterPro" id="IPR039535">
    <property type="entry name" value="ASST-like"/>
</dbReference>
<dbReference type="AlphaFoldDB" id="A0A6J7DAL7"/>
<dbReference type="PANTHER" id="PTHR35340:SF5">
    <property type="entry name" value="ASST-DOMAIN-CONTAINING PROTEIN"/>
    <property type="match status" value="1"/>
</dbReference>
<dbReference type="InterPro" id="IPR053143">
    <property type="entry name" value="Arylsulfate_ST"/>
</dbReference>
<reference evidence="1" key="1">
    <citation type="submission" date="2020-05" db="EMBL/GenBank/DDBJ databases">
        <authorList>
            <person name="Chiriac C."/>
            <person name="Salcher M."/>
            <person name="Ghai R."/>
            <person name="Kavagutti S V."/>
        </authorList>
    </citation>
    <scope>NUCLEOTIDE SEQUENCE</scope>
</reference>
<organism evidence="1">
    <name type="scientific">freshwater metagenome</name>
    <dbReference type="NCBI Taxonomy" id="449393"/>
    <lineage>
        <taxon>unclassified sequences</taxon>
        <taxon>metagenomes</taxon>
        <taxon>ecological metagenomes</taxon>
    </lineage>
</organism>
<dbReference type="PANTHER" id="PTHR35340">
    <property type="entry name" value="PQQ ENZYME REPEAT PROTEIN-RELATED"/>
    <property type="match status" value="1"/>
</dbReference>
<sequence length="486" mass="51511">MPRRRVNSTAIFTALSVCLLVPASSVASVATTVTTSPSLTPTFAKSITDYTTTCVAGTVSVTTNAPSSTAFRVDGKAVKKGLTTTRVRLAAGQRFKMISGAGPTAVTHSVRCLPAGFPTWAASGTLPKTVPLMAFSVAPVGSFEFPYVVITDPKGVPVWWMHTPNKSSMDVKVVPGGNIGFFGGYLVGDTGSGPFSVYRPDGTKVRDVQTVSGEGDPHETLPTARGTYYRIAGVNRPHIDLSAIGGGSDRSVRDNVIEEISPEGTVLWSWSTLDHVGISEMVRWGPLLVALTPAGSGPDLMHMNSIEEDGTGLVVSVRHLDAVFRINKSDGSIDWKLGGTNTPQSLSVLGDPAYVGATFGGQHDARMQPDGTITVYDNGSGYTGRAPRAVRWRVDKVARTASLVEQLDDPLIASSFAAGGARRLTDGSWLVAWCHQPYVRAYNAAHTSVFSMKFGGGARTYRAVPVTTAQLTKAQLVAGMDKMFPR</sequence>
<name>A0A6J7DAL7_9ZZZZ</name>
<proteinExistence type="predicted"/>
<protein>
    <submittedName>
        <fullName evidence="1">Unannotated protein</fullName>
    </submittedName>
</protein>
<evidence type="ECO:0000313" key="1">
    <source>
        <dbReference type="EMBL" id="CAB4867767.1"/>
    </source>
</evidence>
<dbReference type="Pfam" id="PF14269">
    <property type="entry name" value="Arylsulfotran_2"/>
    <property type="match status" value="1"/>
</dbReference>